<evidence type="ECO:0000313" key="3">
    <source>
        <dbReference type="Proteomes" id="UP001551482"/>
    </source>
</evidence>
<proteinExistence type="predicted"/>
<dbReference type="Pfam" id="PF13360">
    <property type="entry name" value="PQQ_2"/>
    <property type="match status" value="1"/>
</dbReference>
<feature type="domain" description="Pyrrolo-quinoline quinone repeat" evidence="1">
    <location>
        <begin position="126"/>
        <end position="382"/>
    </location>
</feature>
<evidence type="ECO:0000259" key="1">
    <source>
        <dbReference type="Pfam" id="PF13360"/>
    </source>
</evidence>
<dbReference type="SMART" id="SM00564">
    <property type="entry name" value="PQQ"/>
    <property type="match status" value="3"/>
</dbReference>
<name>A0ABV3DDU0_9ACTN</name>
<gene>
    <name evidence="2" type="ORF">AB0C36_10185</name>
</gene>
<dbReference type="PANTHER" id="PTHR34512">
    <property type="entry name" value="CELL SURFACE PROTEIN"/>
    <property type="match status" value="1"/>
</dbReference>
<dbReference type="InterPro" id="IPR011047">
    <property type="entry name" value="Quinoprotein_ADH-like_sf"/>
</dbReference>
<sequence>MLLPSAVVALLVAAAAVPGVLQQADKDLSGGLADPLTTGDIQWSIRENRDGPATPKDAPLARTGAWLTDSTVVVAEAQRLVSYDLESGKTVWEYKSPKGEFVCDVTPQSTSKYALAAFGTGQNCSSLEAVDLKTGKQVWAKSAVAAQDDPDLQLPPSLAGMGLSTGIAVSGDTAVFDGQAYKVTDGKPLWSAADALPEGCSIEEVVGGARLVAKWTCGFRGPTSFGELDAATGRPKWTYETTASSLMNEVSIAAVDPVMIKEGSPLGREAPKVVVLDDKGEESYQLKDGHPVINALGSNDAIMGASPVLATDKILYVPGSDGSATLNVGAFMPNQIYAIDRATGERLWTQTIAGTKSVGFKSQGQLYPIRVEESGDLLVLEASAAKPMHLLRFSAADGSITNLKELPGRAAYAKGFMMAPVVFEKDGRVMFVAQGAEKTGDLRTRDILGRAVDTDMSYYRVIMLK</sequence>
<dbReference type="RefSeq" id="WP_358352042.1">
    <property type="nucleotide sequence ID" value="NZ_JBEZFP010000019.1"/>
</dbReference>
<keyword evidence="3" id="KW-1185">Reference proteome</keyword>
<dbReference type="InterPro" id="IPR002372">
    <property type="entry name" value="PQQ_rpt_dom"/>
</dbReference>
<protein>
    <submittedName>
        <fullName evidence="2">PQQ-binding-like beta-propeller repeat protein</fullName>
    </submittedName>
</protein>
<dbReference type="InterPro" id="IPR015943">
    <property type="entry name" value="WD40/YVTN_repeat-like_dom_sf"/>
</dbReference>
<comment type="caution">
    <text evidence="2">The sequence shown here is derived from an EMBL/GenBank/DDBJ whole genome shotgun (WGS) entry which is preliminary data.</text>
</comment>
<dbReference type="PANTHER" id="PTHR34512:SF30">
    <property type="entry name" value="OUTER MEMBRANE PROTEIN ASSEMBLY FACTOR BAMB"/>
    <property type="match status" value="1"/>
</dbReference>
<accession>A0ABV3DDU0</accession>
<organism evidence="2 3">
    <name type="scientific">Streptodolium elevatio</name>
    <dbReference type="NCBI Taxonomy" id="3157996"/>
    <lineage>
        <taxon>Bacteria</taxon>
        <taxon>Bacillati</taxon>
        <taxon>Actinomycetota</taxon>
        <taxon>Actinomycetes</taxon>
        <taxon>Kitasatosporales</taxon>
        <taxon>Streptomycetaceae</taxon>
        <taxon>Streptodolium</taxon>
    </lineage>
</organism>
<dbReference type="Gene3D" id="2.130.10.10">
    <property type="entry name" value="YVTN repeat-like/Quinoprotein amine dehydrogenase"/>
    <property type="match status" value="2"/>
</dbReference>
<dbReference type="EMBL" id="JBEZFP010000019">
    <property type="protein sequence ID" value="MEU8133866.1"/>
    <property type="molecule type" value="Genomic_DNA"/>
</dbReference>
<dbReference type="SUPFAM" id="SSF50998">
    <property type="entry name" value="Quinoprotein alcohol dehydrogenase-like"/>
    <property type="match status" value="2"/>
</dbReference>
<dbReference type="Proteomes" id="UP001551482">
    <property type="component" value="Unassembled WGS sequence"/>
</dbReference>
<evidence type="ECO:0000313" key="2">
    <source>
        <dbReference type="EMBL" id="MEU8133866.1"/>
    </source>
</evidence>
<reference evidence="2 3" key="1">
    <citation type="submission" date="2024-06" db="EMBL/GenBank/DDBJ databases">
        <title>The Natural Products Discovery Center: Release of the First 8490 Sequenced Strains for Exploring Actinobacteria Biosynthetic Diversity.</title>
        <authorList>
            <person name="Kalkreuter E."/>
            <person name="Kautsar S.A."/>
            <person name="Yang D."/>
            <person name="Bader C.D."/>
            <person name="Teijaro C.N."/>
            <person name="Fluegel L."/>
            <person name="Davis C.M."/>
            <person name="Simpson J.R."/>
            <person name="Lauterbach L."/>
            <person name="Steele A.D."/>
            <person name="Gui C."/>
            <person name="Meng S."/>
            <person name="Li G."/>
            <person name="Viehrig K."/>
            <person name="Ye F."/>
            <person name="Su P."/>
            <person name="Kiefer A.F."/>
            <person name="Nichols A."/>
            <person name="Cepeda A.J."/>
            <person name="Yan W."/>
            <person name="Fan B."/>
            <person name="Jiang Y."/>
            <person name="Adhikari A."/>
            <person name="Zheng C.-J."/>
            <person name="Schuster L."/>
            <person name="Cowan T.M."/>
            <person name="Smanski M.J."/>
            <person name="Chevrette M.G."/>
            <person name="De Carvalho L.P.S."/>
            <person name="Shen B."/>
        </authorList>
    </citation>
    <scope>NUCLEOTIDE SEQUENCE [LARGE SCALE GENOMIC DNA]</scope>
    <source>
        <strain evidence="2 3">NPDC048946</strain>
    </source>
</reference>
<dbReference type="InterPro" id="IPR018391">
    <property type="entry name" value="PQQ_b-propeller_rpt"/>
</dbReference>